<keyword evidence="3" id="KW-1185">Reference proteome</keyword>
<dbReference type="InterPro" id="IPR050377">
    <property type="entry name" value="Radical_SAM_PqqE_MftC-like"/>
</dbReference>
<dbReference type="Pfam" id="PF13186">
    <property type="entry name" value="SPASM"/>
    <property type="match status" value="1"/>
</dbReference>
<dbReference type="InterPro" id="IPR023885">
    <property type="entry name" value="4Fe4S-binding_SPASM_dom"/>
</dbReference>
<comment type="caution">
    <text evidence="2">The sequence shown here is derived from an EMBL/GenBank/DDBJ whole genome shotgun (WGS) entry which is preliminary data.</text>
</comment>
<dbReference type="InterPro" id="IPR013785">
    <property type="entry name" value="Aldolase_TIM"/>
</dbReference>
<name>A0AAW4L239_9BACT</name>
<dbReference type="RefSeq" id="WP_214171707.1">
    <property type="nucleotide sequence ID" value="NZ_JAHCVJ010000004.1"/>
</dbReference>
<evidence type="ECO:0000259" key="1">
    <source>
        <dbReference type="Pfam" id="PF13186"/>
    </source>
</evidence>
<sequence>MELRSPIRLYWDITPIPENPPDYGSICSELAGSRALTLHITDLGATLSAETSAVVSRFAGSPLLLLLIVSHRSARDAVALLASGVKKLFVDVLSPDDIQGVPLTQISGISFRITRENHCLLPEIIEACLENGVAELQLPMERLMAGAEPLCLTVVEREQLAARVAAVSFLGKLVVTANDPFLWRVVHPTVPFPDGICQAANTMLAIAPNGDVYPCPAMPILLGNLQNAAFRDIVSSQQKKEFRASIVSRPAACLDCPMISDCRGGCRGRGHFVQGTLDGADPACDMG</sequence>
<accession>A0AAW4L239</accession>
<reference evidence="2 3" key="1">
    <citation type="submission" date="2021-05" db="EMBL/GenBank/DDBJ databases">
        <title>The draft genome of Geobacter pelophilus DSM 12255.</title>
        <authorList>
            <person name="Xu Z."/>
            <person name="Masuda Y."/>
            <person name="Itoh H."/>
            <person name="Senoo K."/>
        </authorList>
    </citation>
    <scope>NUCLEOTIDE SEQUENCE [LARGE SCALE GENOMIC DNA]</scope>
    <source>
        <strain evidence="2 3">DSM 12255</strain>
    </source>
</reference>
<dbReference type="PANTHER" id="PTHR11228:SF7">
    <property type="entry name" value="PQQA PEPTIDE CYCLASE"/>
    <property type="match status" value="1"/>
</dbReference>
<dbReference type="EMBL" id="JAHCVJ010000004">
    <property type="protein sequence ID" value="MBT0664933.1"/>
    <property type="molecule type" value="Genomic_DNA"/>
</dbReference>
<dbReference type="AlphaFoldDB" id="A0AAW4L239"/>
<organism evidence="2 3">
    <name type="scientific">Geoanaerobacter pelophilus</name>
    <dbReference type="NCBI Taxonomy" id="60036"/>
    <lineage>
        <taxon>Bacteria</taxon>
        <taxon>Pseudomonadati</taxon>
        <taxon>Thermodesulfobacteriota</taxon>
        <taxon>Desulfuromonadia</taxon>
        <taxon>Geobacterales</taxon>
        <taxon>Geobacteraceae</taxon>
        <taxon>Geoanaerobacter</taxon>
    </lineage>
</organism>
<dbReference type="Proteomes" id="UP000811899">
    <property type="component" value="Unassembled WGS sequence"/>
</dbReference>
<evidence type="ECO:0000313" key="2">
    <source>
        <dbReference type="EMBL" id="MBT0664933.1"/>
    </source>
</evidence>
<dbReference type="PANTHER" id="PTHR11228">
    <property type="entry name" value="RADICAL SAM DOMAIN PROTEIN"/>
    <property type="match status" value="1"/>
</dbReference>
<dbReference type="SUPFAM" id="SSF102114">
    <property type="entry name" value="Radical SAM enzymes"/>
    <property type="match status" value="1"/>
</dbReference>
<protein>
    <submittedName>
        <fullName evidence="2">SPASM domain-containing protein</fullName>
    </submittedName>
</protein>
<dbReference type="InterPro" id="IPR058240">
    <property type="entry name" value="rSAM_sf"/>
</dbReference>
<proteinExistence type="predicted"/>
<feature type="domain" description="4Fe4S-binding SPASM" evidence="1">
    <location>
        <begin position="197"/>
        <end position="257"/>
    </location>
</feature>
<dbReference type="NCBIfam" id="TIGR04085">
    <property type="entry name" value="rSAM_more_4Fe4S"/>
    <property type="match status" value="1"/>
</dbReference>
<gene>
    <name evidence="2" type="ORF">KI809_11540</name>
</gene>
<evidence type="ECO:0000313" key="3">
    <source>
        <dbReference type="Proteomes" id="UP000811899"/>
    </source>
</evidence>
<dbReference type="Gene3D" id="3.20.20.70">
    <property type="entry name" value="Aldolase class I"/>
    <property type="match status" value="1"/>
</dbReference>